<dbReference type="Proteomes" id="UP000007129">
    <property type="component" value="Unassembled WGS sequence"/>
</dbReference>
<evidence type="ECO:0000313" key="1">
    <source>
        <dbReference type="EMBL" id="EKG18810.1"/>
    </source>
</evidence>
<evidence type="ECO:0008006" key="3">
    <source>
        <dbReference type="Google" id="ProtNLM"/>
    </source>
</evidence>
<comment type="caution">
    <text evidence="1">The sequence shown here is derived from an EMBL/GenBank/DDBJ whole genome shotgun (WGS) entry which is preliminary data.</text>
</comment>
<accession>K2SPZ5</accession>
<dbReference type="STRING" id="1126212.K2SPZ5"/>
<dbReference type="EMBL" id="AHHD01000171">
    <property type="protein sequence ID" value="EKG18810.1"/>
    <property type="molecule type" value="Genomic_DNA"/>
</dbReference>
<reference evidence="1 2" key="1">
    <citation type="journal article" date="2012" name="BMC Genomics">
        <title>Tools to kill: Genome of one of the most destructive plant pathogenic fungi Macrophomina phaseolina.</title>
        <authorList>
            <person name="Islam M.S."/>
            <person name="Haque M.S."/>
            <person name="Islam M.M."/>
            <person name="Emdad E.M."/>
            <person name="Halim A."/>
            <person name="Hossen Q.M.M."/>
            <person name="Hossain M.Z."/>
            <person name="Ahmed B."/>
            <person name="Rahim S."/>
            <person name="Rahman M.S."/>
            <person name="Alam M.M."/>
            <person name="Hou S."/>
            <person name="Wan X."/>
            <person name="Saito J.A."/>
            <person name="Alam M."/>
        </authorList>
    </citation>
    <scope>NUCLEOTIDE SEQUENCE [LARGE SCALE GENOMIC DNA]</scope>
    <source>
        <strain evidence="1 2">MS6</strain>
    </source>
</reference>
<dbReference type="HOGENOM" id="CLU_1366466_0_0_1"/>
<dbReference type="InParanoid" id="K2SPZ5"/>
<evidence type="ECO:0000313" key="2">
    <source>
        <dbReference type="Proteomes" id="UP000007129"/>
    </source>
</evidence>
<dbReference type="SUPFAM" id="SSF52058">
    <property type="entry name" value="L domain-like"/>
    <property type="match status" value="1"/>
</dbReference>
<dbReference type="AlphaFoldDB" id="K2SPZ5"/>
<organism evidence="1 2">
    <name type="scientific">Macrophomina phaseolina (strain MS6)</name>
    <name type="common">Charcoal rot fungus</name>
    <dbReference type="NCBI Taxonomy" id="1126212"/>
    <lineage>
        <taxon>Eukaryota</taxon>
        <taxon>Fungi</taxon>
        <taxon>Dikarya</taxon>
        <taxon>Ascomycota</taxon>
        <taxon>Pezizomycotina</taxon>
        <taxon>Dothideomycetes</taxon>
        <taxon>Dothideomycetes incertae sedis</taxon>
        <taxon>Botryosphaeriales</taxon>
        <taxon>Botryosphaeriaceae</taxon>
        <taxon>Macrophomina</taxon>
    </lineage>
</organism>
<dbReference type="OrthoDB" id="536881at2759"/>
<dbReference type="VEuPathDB" id="FungiDB:MPH_03936"/>
<protein>
    <recommendedName>
        <fullName evidence="3">Leucine-rich repeat protein</fullName>
    </recommendedName>
</protein>
<proteinExistence type="predicted"/>
<sequence>MFFACLKSIIIQDYFRKHSVQNSSIGFVCEGTKAISSQADADAIGAACPTFTGNIVLADGPLYSTVTLDGMKEITGDLTTHDWMTIRIPSLERIGGVFKNQNPYTVTVELPKLTYVGAGILFTETDAMRPGLQYLRMPSLVEVNGSFIATGNHYFSELQIPSLERINGLFKIADEFGLFDLSADKLESVGPGGIELAGSF</sequence>
<name>K2SPZ5_MACPH</name>
<gene>
    <name evidence="1" type="ORF">MPH_03936</name>
</gene>